<dbReference type="AlphaFoldDB" id="A0A1X2IHB1"/>
<dbReference type="EMBL" id="MCGE01000011">
    <property type="protein sequence ID" value="ORZ16528.1"/>
    <property type="molecule type" value="Genomic_DNA"/>
</dbReference>
<reference evidence="2 3" key="1">
    <citation type="submission" date="2016-07" db="EMBL/GenBank/DDBJ databases">
        <title>Pervasive Adenine N6-methylation of Active Genes in Fungi.</title>
        <authorList>
            <consortium name="DOE Joint Genome Institute"/>
            <person name="Mondo S.J."/>
            <person name="Dannebaum R.O."/>
            <person name="Kuo R.C."/>
            <person name="Labutti K."/>
            <person name="Haridas S."/>
            <person name="Kuo A."/>
            <person name="Salamov A."/>
            <person name="Ahrendt S.R."/>
            <person name="Lipzen A."/>
            <person name="Sullivan W."/>
            <person name="Andreopoulos W.B."/>
            <person name="Clum A."/>
            <person name="Lindquist E."/>
            <person name="Daum C."/>
            <person name="Ramamoorthy G.K."/>
            <person name="Gryganskyi A."/>
            <person name="Culley D."/>
            <person name="Magnuson J.K."/>
            <person name="James T.Y."/>
            <person name="O'Malley M.A."/>
            <person name="Stajich J.E."/>
            <person name="Spatafora J.W."/>
            <person name="Visel A."/>
            <person name="Grigoriev I.V."/>
        </authorList>
    </citation>
    <scope>NUCLEOTIDE SEQUENCE [LARGE SCALE GENOMIC DNA]</scope>
    <source>
        <strain evidence="2 3">NRRL 1336</strain>
    </source>
</reference>
<dbReference type="OrthoDB" id="2431049at2759"/>
<gene>
    <name evidence="2" type="ORF">BCR42DRAFT_37583</name>
</gene>
<dbReference type="InterPro" id="IPR020981">
    <property type="entry name" value="Csm1/Pcs1_C"/>
</dbReference>
<dbReference type="Proteomes" id="UP000193560">
    <property type="component" value="Unassembled WGS sequence"/>
</dbReference>
<dbReference type="CDD" id="cd23787">
    <property type="entry name" value="RWD_CSM1"/>
    <property type="match status" value="1"/>
</dbReference>
<comment type="caution">
    <text evidence="2">The sequence shown here is derived from an EMBL/GenBank/DDBJ whole genome shotgun (WGS) entry which is preliminary data.</text>
</comment>
<dbReference type="Gene3D" id="3.90.1150.80">
    <property type="match status" value="1"/>
</dbReference>
<evidence type="ECO:0000313" key="3">
    <source>
        <dbReference type="Proteomes" id="UP000193560"/>
    </source>
</evidence>
<dbReference type="InterPro" id="IPR038608">
    <property type="entry name" value="Csm1/Pcs1_C_sf"/>
</dbReference>
<name>A0A1X2IHB1_9FUNG</name>
<proteinExistence type="predicted"/>
<sequence length="236" mass="27240">MEAEKKYIQFATLEESEPQKQLREYKQYAEQKYAEVRGLHQHAKSLEQHLSDVMTKLDASISELIMVKADTTQHQSNLDGEWLSGITEYRSMHEADMIEMGTLTLQINQLKKQIMENQEIAESRGATVMSSLTSYINFCEKFTGLTIIDYEINDDVDVAKVTCRQTGKLGSIEYRLEFFADSDGKGQAYYIPLNDELEDRKLATSMNSELQFQQADTGVFIWRLMTYLNRPKSDKK</sequence>
<keyword evidence="3" id="KW-1185">Reference proteome</keyword>
<protein>
    <recommendedName>
        <fullName evidence="1">Monopolin complex subunit Csm1/Pcs1 C-terminal domain-containing protein</fullName>
    </recommendedName>
</protein>
<evidence type="ECO:0000259" key="1">
    <source>
        <dbReference type="Pfam" id="PF12539"/>
    </source>
</evidence>
<evidence type="ECO:0000313" key="2">
    <source>
        <dbReference type="EMBL" id="ORZ16528.1"/>
    </source>
</evidence>
<accession>A0A1X2IHB1</accession>
<feature type="domain" description="Monopolin complex subunit Csm1/Pcs1 C-terminal" evidence="1">
    <location>
        <begin position="137"/>
        <end position="204"/>
    </location>
</feature>
<organism evidence="2 3">
    <name type="scientific">Absidia repens</name>
    <dbReference type="NCBI Taxonomy" id="90262"/>
    <lineage>
        <taxon>Eukaryota</taxon>
        <taxon>Fungi</taxon>
        <taxon>Fungi incertae sedis</taxon>
        <taxon>Mucoromycota</taxon>
        <taxon>Mucoromycotina</taxon>
        <taxon>Mucoromycetes</taxon>
        <taxon>Mucorales</taxon>
        <taxon>Cunninghamellaceae</taxon>
        <taxon>Absidia</taxon>
    </lineage>
</organism>
<dbReference type="Pfam" id="PF12539">
    <property type="entry name" value="Csm1"/>
    <property type="match status" value="1"/>
</dbReference>